<organism evidence="3 4">
    <name type="scientific">Pseudo-nitzschia multistriata</name>
    <dbReference type="NCBI Taxonomy" id="183589"/>
    <lineage>
        <taxon>Eukaryota</taxon>
        <taxon>Sar</taxon>
        <taxon>Stramenopiles</taxon>
        <taxon>Ochrophyta</taxon>
        <taxon>Bacillariophyta</taxon>
        <taxon>Bacillariophyceae</taxon>
        <taxon>Bacillariophycidae</taxon>
        <taxon>Bacillariales</taxon>
        <taxon>Bacillariaceae</taxon>
        <taxon>Pseudo-nitzschia</taxon>
    </lineage>
</organism>
<evidence type="ECO:0000256" key="2">
    <source>
        <dbReference type="SAM" id="SignalP"/>
    </source>
</evidence>
<name>A0A448Z6D1_9STRA</name>
<evidence type="ECO:0000313" key="4">
    <source>
        <dbReference type="Proteomes" id="UP000291116"/>
    </source>
</evidence>
<keyword evidence="1" id="KW-1133">Transmembrane helix</keyword>
<feature type="transmembrane region" description="Helical" evidence="1">
    <location>
        <begin position="346"/>
        <end position="365"/>
    </location>
</feature>
<dbReference type="AlphaFoldDB" id="A0A448Z6D1"/>
<keyword evidence="1" id="KW-0472">Membrane</keyword>
<evidence type="ECO:0000256" key="1">
    <source>
        <dbReference type="SAM" id="Phobius"/>
    </source>
</evidence>
<gene>
    <name evidence="3" type="ORF">PSNMU_V1.4_AUG-EV-PASAV3_0043940</name>
</gene>
<dbReference type="EMBL" id="CAACVS010000133">
    <property type="protein sequence ID" value="VEU37590.1"/>
    <property type="molecule type" value="Genomic_DNA"/>
</dbReference>
<keyword evidence="2" id="KW-0732">Signal</keyword>
<protein>
    <recommendedName>
        <fullName evidence="5">Secreted protein</fullName>
    </recommendedName>
</protein>
<proteinExistence type="predicted"/>
<sequence>MFAPPSYVFARLDLAIYLVSLCTWSPIERGHPAHAIVDVGILVHQVGQENGGSAFQIKQQILAGLFFTPDRRGIVETTLCTAGSEQGVLGDGFDGRSVVCGAWPHFQRFPTDCERLEVQGWHVGRFFVVCDAVFQLDAEADVVVRRDTDFRAVGGVGSFVWLLRIDQWRCGADRVGVADDHVSLLSPEIKGAELVGPKLGVHARLLLLDPFFRNFLVVVRIVEDFLMVHDSLVLQSVLARLVAFAGDVHSLSSADHLERPGRPGKPGTPAGVGFTVEESRRLKDDPFSLEFLPFLENVLVVGLKLVLVVSNPAIFSHRFHLGLGVKELVSGSLVDYVFRVVVVDEFELWIVGVGVRIYWFLFFVIRRLCGQRGTSVVCHRLPSD</sequence>
<feature type="signal peptide" evidence="2">
    <location>
        <begin position="1"/>
        <end position="29"/>
    </location>
</feature>
<keyword evidence="1" id="KW-0812">Transmembrane</keyword>
<keyword evidence="4" id="KW-1185">Reference proteome</keyword>
<reference evidence="3 4" key="1">
    <citation type="submission" date="2019-01" db="EMBL/GenBank/DDBJ databases">
        <authorList>
            <person name="Ferrante I. M."/>
        </authorList>
    </citation>
    <scope>NUCLEOTIDE SEQUENCE [LARGE SCALE GENOMIC DNA]</scope>
    <source>
        <strain evidence="3 4">B856</strain>
    </source>
</reference>
<evidence type="ECO:0008006" key="5">
    <source>
        <dbReference type="Google" id="ProtNLM"/>
    </source>
</evidence>
<dbReference type="Proteomes" id="UP000291116">
    <property type="component" value="Unassembled WGS sequence"/>
</dbReference>
<evidence type="ECO:0000313" key="3">
    <source>
        <dbReference type="EMBL" id="VEU37590.1"/>
    </source>
</evidence>
<feature type="chain" id="PRO_5019405862" description="Secreted protein" evidence="2">
    <location>
        <begin position="30"/>
        <end position="384"/>
    </location>
</feature>
<accession>A0A448Z6D1</accession>